<dbReference type="AlphaFoldDB" id="A6G5U7"/>
<dbReference type="RefSeq" id="WP_006972096.1">
    <property type="nucleotide sequence ID" value="NZ_ABCS01000027.1"/>
</dbReference>
<name>A6G5U7_9BACT</name>
<proteinExistence type="predicted"/>
<dbReference type="Proteomes" id="UP000005801">
    <property type="component" value="Unassembled WGS sequence"/>
</dbReference>
<accession>A6G5U7</accession>
<protein>
    <submittedName>
        <fullName evidence="1">Uncharacterized protein</fullName>
    </submittedName>
</protein>
<dbReference type="OrthoDB" id="9846557at2"/>
<comment type="caution">
    <text evidence="1">The sequence shown here is derived from an EMBL/GenBank/DDBJ whole genome shotgun (WGS) entry which is preliminary data.</text>
</comment>
<evidence type="ECO:0000313" key="1">
    <source>
        <dbReference type="EMBL" id="EDM78721.1"/>
    </source>
</evidence>
<reference evidence="1 2" key="1">
    <citation type="submission" date="2007-06" db="EMBL/GenBank/DDBJ databases">
        <authorList>
            <person name="Shimkets L."/>
            <person name="Ferriera S."/>
            <person name="Johnson J."/>
            <person name="Kravitz S."/>
            <person name="Beeson K."/>
            <person name="Sutton G."/>
            <person name="Rogers Y.-H."/>
            <person name="Friedman R."/>
            <person name="Frazier M."/>
            <person name="Venter J.C."/>
        </authorList>
    </citation>
    <scope>NUCLEOTIDE SEQUENCE [LARGE SCALE GENOMIC DNA]</scope>
    <source>
        <strain evidence="1 2">SIR-1</strain>
    </source>
</reference>
<gene>
    <name evidence="1" type="ORF">PPSIR1_12088</name>
</gene>
<dbReference type="STRING" id="391625.PPSIR1_12088"/>
<dbReference type="EMBL" id="ABCS01000027">
    <property type="protein sequence ID" value="EDM78721.1"/>
    <property type="molecule type" value="Genomic_DNA"/>
</dbReference>
<keyword evidence="2" id="KW-1185">Reference proteome</keyword>
<sequence>MWPGERESLAVWADQRMAAGDAVGEIVALHLRAGPELAPADREELLARAEQLRLRHAESLLGPLVGELPRLRLRWQYGVIRGISLDRPSTQRSAGSERPRPRLVLEVMCQLLRRPALAFLDDLQLDLGEYDDELELGLLAELGSERCHARPRRLILGGMPRRFRDVHGLAQRGPAQAARHAREDHLHADLLAPATARGLTWFCRWGRPQSLPWTPGDAGSRVQALHRLLGQPWTEGLERALGCAMWDTSVAVRRDLFFALDDLPDAAAPLWLAALAIEGDIRHGLRPVLERGLTRVSGRPAVVAAIAQNFAASEPWVATWLGGVSIKSRARAQLAAPRIEAMLDGPVGRHGRGVFERSLVALSRRAAKDAGASGRGGALEESIAELLDKRGDHEI</sequence>
<evidence type="ECO:0000313" key="2">
    <source>
        <dbReference type="Proteomes" id="UP000005801"/>
    </source>
</evidence>
<organism evidence="1 2">
    <name type="scientific">Plesiocystis pacifica SIR-1</name>
    <dbReference type="NCBI Taxonomy" id="391625"/>
    <lineage>
        <taxon>Bacteria</taxon>
        <taxon>Pseudomonadati</taxon>
        <taxon>Myxococcota</taxon>
        <taxon>Polyangia</taxon>
        <taxon>Nannocystales</taxon>
        <taxon>Nannocystaceae</taxon>
        <taxon>Plesiocystis</taxon>
    </lineage>
</organism>